<sequence length="156" mass="17941">MAKLLPDILNKKSLNGSRLTQDGIGLLEFLGSLLYLRVDLACSWRDMRSFRYVGDLDNNILKRNQWETCEAKYALIWISDRSCSTECIDMMHQICLGGHEVESNQQQQIMKNSKLETSGASIKTRKVSIVEVFRCTQKNFQFGLERGFTVGRVILW</sequence>
<evidence type="ECO:0000313" key="2">
    <source>
        <dbReference type="EnsemblMetazoa" id="HelroP172719"/>
    </source>
</evidence>
<dbReference type="AlphaFoldDB" id="T1F5U6"/>
<dbReference type="Proteomes" id="UP000015101">
    <property type="component" value="Unassembled WGS sequence"/>
</dbReference>
<dbReference type="CTD" id="20204195"/>
<protein>
    <submittedName>
        <fullName evidence="1 2">Uncharacterized protein</fullName>
    </submittedName>
</protein>
<dbReference type="GeneID" id="20204195"/>
<organism evidence="2 3">
    <name type="scientific">Helobdella robusta</name>
    <name type="common">Californian leech</name>
    <dbReference type="NCBI Taxonomy" id="6412"/>
    <lineage>
        <taxon>Eukaryota</taxon>
        <taxon>Metazoa</taxon>
        <taxon>Spiralia</taxon>
        <taxon>Lophotrochozoa</taxon>
        <taxon>Annelida</taxon>
        <taxon>Clitellata</taxon>
        <taxon>Hirudinea</taxon>
        <taxon>Rhynchobdellida</taxon>
        <taxon>Glossiphoniidae</taxon>
        <taxon>Helobdella</taxon>
    </lineage>
</organism>
<dbReference type="InParanoid" id="T1F5U6"/>
<dbReference type="HOGENOM" id="CLU_1688656_0_0_1"/>
<keyword evidence="3" id="KW-1185">Reference proteome</keyword>
<dbReference type="EnsemblMetazoa" id="HelroT172719">
    <property type="protein sequence ID" value="HelroP172719"/>
    <property type="gene ID" value="HelroG172719"/>
</dbReference>
<dbReference type="KEGG" id="hro:HELRODRAFT_172719"/>
<proteinExistence type="predicted"/>
<dbReference type="RefSeq" id="XP_009017622.1">
    <property type="nucleotide sequence ID" value="XM_009019374.1"/>
</dbReference>
<reference evidence="1 3" key="2">
    <citation type="journal article" date="2013" name="Nature">
        <title>Insights into bilaterian evolution from three spiralian genomes.</title>
        <authorList>
            <person name="Simakov O."/>
            <person name="Marletaz F."/>
            <person name="Cho S.J."/>
            <person name="Edsinger-Gonzales E."/>
            <person name="Havlak P."/>
            <person name="Hellsten U."/>
            <person name="Kuo D.H."/>
            <person name="Larsson T."/>
            <person name="Lv J."/>
            <person name="Arendt D."/>
            <person name="Savage R."/>
            <person name="Osoegawa K."/>
            <person name="de Jong P."/>
            <person name="Grimwood J."/>
            <person name="Chapman J.A."/>
            <person name="Shapiro H."/>
            <person name="Aerts A."/>
            <person name="Otillar R.P."/>
            <person name="Terry A.Y."/>
            <person name="Boore J.L."/>
            <person name="Grigoriev I.V."/>
            <person name="Lindberg D.R."/>
            <person name="Seaver E.C."/>
            <person name="Weisblat D.A."/>
            <person name="Putnam N.H."/>
            <person name="Rokhsar D.S."/>
        </authorList>
    </citation>
    <scope>NUCLEOTIDE SEQUENCE</scope>
</reference>
<dbReference type="EMBL" id="AMQM01004323">
    <property type="status" value="NOT_ANNOTATED_CDS"/>
    <property type="molecule type" value="Genomic_DNA"/>
</dbReference>
<reference evidence="3" key="1">
    <citation type="submission" date="2012-12" db="EMBL/GenBank/DDBJ databases">
        <authorList>
            <person name="Hellsten U."/>
            <person name="Grimwood J."/>
            <person name="Chapman J.A."/>
            <person name="Shapiro H."/>
            <person name="Aerts A."/>
            <person name="Otillar R.P."/>
            <person name="Terry A.Y."/>
            <person name="Boore J.L."/>
            <person name="Simakov O."/>
            <person name="Marletaz F."/>
            <person name="Cho S.-J."/>
            <person name="Edsinger-Gonzales E."/>
            <person name="Havlak P."/>
            <person name="Kuo D.-H."/>
            <person name="Larsson T."/>
            <person name="Lv J."/>
            <person name="Arendt D."/>
            <person name="Savage R."/>
            <person name="Osoegawa K."/>
            <person name="de Jong P."/>
            <person name="Lindberg D.R."/>
            <person name="Seaver E.C."/>
            <person name="Weisblat D.A."/>
            <person name="Putnam N.H."/>
            <person name="Grigoriev I.V."/>
            <person name="Rokhsar D.S."/>
        </authorList>
    </citation>
    <scope>NUCLEOTIDE SEQUENCE</scope>
</reference>
<reference evidence="2" key="3">
    <citation type="submission" date="2015-06" db="UniProtKB">
        <authorList>
            <consortium name="EnsemblMetazoa"/>
        </authorList>
    </citation>
    <scope>IDENTIFICATION</scope>
</reference>
<accession>T1F5U6</accession>
<dbReference type="EMBL" id="KB096502">
    <property type="protein sequence ID" value="ESO04353.1"/>
    <property type="molecule type" value="Genomic_DNA"/>
</dbReference>
<gene>
    <name evidence="2" type="primary">20204195</name>
    <name evidence="1" type="ORF">HELRODRAFT_172719</name>
</gene>
<evidence type="ECO:0000313" key="3">
    <source>
        <dbReference type="Proteomes" id="UP000015101"/>
    </source>
</evidence>
<evidence type="ECO:0000313" key="1">
    <source>
        <dbReference type="EMBL" id="ESO04353.1"/>
    </source>
</evidence>
<name>T1F5U6_HELRO</name>